<evidence type="ECO:0000313" key="2">
    <source>
        <dbReference type="Proteomes" id="UP000789342"/>
    </source>
</evidence>
<keyword evidence="2" id="KW-1185">Reference proteome</keyword>
<dbReference type="Proteomes" id="UP000789342">
    <property type="component" value="Unassembled WGS sequence"/>
</dbReference>
<accession>A0A9N9E6J2</accession>
<proteinExistence type="predicted"/>
<comment type="caution">
    <text evidence="1">The sequence shown here is derived from an EMBL/GenBank/DDBJ whole genome shotgun (WGS) entry which is preliminary data.</text>
</comment>
<dbReference type="EMBL" id="CAJVPV010011965">
    <property type="protein sequence ID" value="CAG8666141.1"/>
    <property type="molecule type" value="Genomic_DNA"/>
</dbReference>
<feature type="non-terminal residue" evidence="1">
    <location>
        <position position="142"/>
    </location>
</feature>
<reference evidence="1" key="1">
    <citation type="submission" date="2021-06" db="EMBL/GenBank/DDBJ databases">
        <authorList>
            <person name="Kallberg Y."/>
            <person name="Tangrot J."/>
            <person name="Rosling A."/>
        </authorList>
    </citation>
    <scope>NUCLEOTIDE SEQUENCE</scope>
    <source>
        <strain evidence="1">CL551</strain>
    </source>
</reference>
<gene>
    <name evidence="1" type="ORF">AMORRO_LOCUS10621</name>
</gene>
<protein>
    <submittedName>
        <fullName evidence="1">3388_t:CDS:1</fullName>
    </submittedName>
</protein>
<dbReference type="AlphaFoldDB" id="A0A9N9E6J2"/>
<evidence type="ECO:0000313" key="1">
    <source>
        <dbReference type="EMBL" id="CAG8666141.1"/>
    </source>
</evidence>
<sequence length="142" mass="16346">NGRLTWEYLVVGWAPSLRSYGYTVNKRVLLIGGRLIKRIRWSAGPSDGGCAPELMTIDKAAARRNVRLVPRPCLCSNIIDTTNKLLMNRLKIKRDYTWDPVTNEATKYIDELIDNSDTRDKFRCKLQLSFVPPNKIYSFSKH</sequence>
<name>A0A9N9E6J2_9GLOM</name>
<dbReference type="OrthoDB" id="2431355at2759"/>
<organism evidence="1 2">
    <name type="scientific">Acaulospora morrowiae</name>
    <dbReference type="NCBI Taxonomy" id="94023"/>
    <lineage>
        <taxon>Eukaryota</taxon>
        <taxon>Fungi</taxon>
        <taxon>Fungi incertae sedis</taxon>
        <taxon>Mucoromycota</taxon>
        <taxon>Glomeromycotina</taxon>
        <taxon>Glomeromycetes</taxon>
        <taxon>Diversisporales</taxon>
        <taxon>Acaulosporaceae</taxon>
        <taxon>Acaulospora</taxon>
    </lineage>
</organism>